<evidence type="ECO:0000313" key="2">
    <source>
        <dbReference type="Proteomes" id="UP001485459"/>
    </source>
</evidence>
<dbReference type="Proteomes" id="UP001485459">
    <property type="component" value="Chromosome"/>
</dbReference>
<dbReference type="EMBL" id="CP149822">
    <property type="protein sequence ID" value="WZN42014.1"/>
    <property type="molecule type" value="Genomic_DNA"/>
</dbReference>
<keyword evidence="2" id="KW-1185">Reference proteome</keyword>
<evidence type="ECO:0000313" key="1">
    <source>
        <dbReference type="EMBL" id="WZN42014.1"/>
    </source>
</evidence>
<accession>A0ABZ2YRC7</accession>
<dbReference type="RefSeq" id="WP_341836857.1">
    <property type="nucleotide sequence ID" value="NZ_CP149822.1"/>
</dbReference>
<evidence type="ECO:0008006" key="3">
    <source>
        <dbReference type="Google" id="ProtNLM"/>
    </source>
</evidence>
<organism evidence="1 2">
    <name type="scientific">Chitinophaga pollutisoli</name>
    <dbReference type="NCBI Taxonomy" id="3133966"/>
    <lineage>
        <taxon>Bacteria</taxon>
        <taxon>Pseudomonadati</taxon>
        <taxon>Bacteroidota</taxon>
        <taxon>Chitinophagia</taxon>
        <taxon>Chitinophagales</taxon>
        <taxon>Chitinophagaceae</taxon>
        <taxon>Chitinophaga</taxon>
    </lineage>
</organism>
<protein>
    <recommendedName>
        <fullName evidence="3">YD repeat-containing protein</fullName>
    </recommendedName>
</protein>
<reference evidence="2" key="1">
    <citation type="submission" date="2024-03" db="EMBL/GenBank/DDBJ databases">
        <title>Chitinophaga horti sp. nov., isolated from garden soil.</title>
        <authorList>
            <person name="Lee D.S."/>
            <person name="Han D.M."/>
            <person name="Baek J.H."/>
            <person name="Choi D.G."/>
            <person name="Jeon J.H."/>
            <person name="Jeon C.O."/>
        </authorList>
    </citation>
    <scope>NUCLEOTIDE SEQUENCE [LARGE SCALE GENOMIC DNA]</scope>
    <source>
        <strain evidence="2">GPA1</strain>
    </source>
</reference>
<name>A0ABZ2YRC7_9BACT</name>
<proteinExistence type="predicted"/>
<gene>
    <name evidence="1" type="ORF">WJU16_03055</name>
</gene>
<sequence length="880" mass="96812">MSNDFAYGSTHIDQSVLLLDSIVFDEGYVKFIKTAGNRADMGIFNTSGIPALAGFKVVNNSGKIVSQFNFVQSYNAKLKLDAVQEQVGATAGRRWDFKYFPGGNVDFFTSSVDHWGYYNGASNGTALPNANWASLELFPQGSANRTSNAAFSKEGVLSEIRYPTGGSTSFEYEPNQLRVKYKSSIDNLSPFLLWPTNTFPVVTASVANGDSRNAGTWSGSFTLDSTTLLDFNFYRQLDPGYVWDSDIDFTGPSAGVSALESALNSVASLPPVSTATRPVTLPAGTYNWSCNTGKDTYASPMTDLYCFFSLTYTYMDTSALKPPFELPGLRIKKVVSRDSSSVNPPIIKEYIYHDSLQNVRLRNVPYYITSVYRWLYDQFNCLPCGTEYTIASESVAPFVGATIEYGKVTELYDSSGRGGKIDYSYMLSSDTKGGEMVQPQVMPFYASWEAGNLLSKRTYKKTVSGYDLVQLDTNTYVTAGGEGYMPGLRVGYSNVCNATIYGPNGVTSYRMNSVPIATVQFYQNSSTTRLFTNDTITNVKNLGYTSSSHYQQTLVEEFDSEGQSIRDQVVFAKDYPNRGLATAGDALGIRKVADTNLFVPIEVVRIKKVGGVDYVVGATLTTYRSDMPLPAKVYGLRLAAPITLSSFISSTINGSGVLVKDPNYEERLSYDKYDTYGNIIEMQEKHNLKKTVIWGYKSMYPIAEIWGADSGSCAYTSFEEDGNGLWTVGATARITTEGLTGNACYQLSSGNLTKSGLNTGAEYVLTYWTKNASAFAVAGTQGSAQMTLQAGAWRCFTHRVSGVAQVVLSGTGLLDEVRLYPVGGQMTTRCMEPMVGMICECSPNNRMMYFEYDALRRLVLVRDQNRNIIKKAEYQFGFSE</sequence>